<dbReference type="GeneID" id="19470469"/>
<name>S3CEE9_GLAL2</name>
<dbReference type="EMBL" id="KE145372">
    <property type="protein sequence ID" value="EPE24847.1"/>
    <property type="molecule type" value="Genomic_DNA"/>
</dbReference>
<dbReference type="SUPFAM" id="SSF103473">
    <property type="entry name" value="MFS general substrate transporter"/>
    <property type="match status" value="1"/>
</dbReference>
<evidence type="ECO:0000256" key="5">
    <source>
        <dbReference type="SAM" id="MobiDB-lite"/>
    </source>
</evidence>
<sequence>MALWGFRWLKFFVNPYAKDDFEHISESERRLYILGRLETAEFSEWSWVIVVAGVGFFTDAYSIFAINMVIPMLGIIYYGGDMPRSYETALSVVTLGGSIIGQIGFGLAADIWGRRKMYGLELIITIGATLGVVMSSPGVEGSMSIIVWLLVWRFVLGIGIGADYPLSAVICSEFAPTRLRGRMMTAVFMCQPLGQLAATLVALIATVSQRKGIPAGSMPDECNAQCLKTMDSIWRWIIGVGVIPAVLALWFRLTIIESPRYTADVGRDTQKAASELKRYLLLRAQSPPGPASSSSIDIATSNHGAASLRRSGSGAASVVGPEDVPTTDSNGRTLGGTDMDADVHEQRTRPLSGAYSNDGQSQRSFVHSNYEASILGETNHHVDPDNSAEGESPPIPSWSEFKQYFWHNGNLRTLIATSFCWMALDLPFYGLGMSSPHIISTIWYGKNIPKLSIYDLVIHDVWQSLVVVSLGAIVGCLITLCTIDRLGRRNIQMNGFFWLFILFVVIGGSFNHLYENGGSAAVIVLYILCQIFFNFGPNTTTYIMPAELFPTRYRGLCHGISAAFGKLGSVIAQLFLTYVDYGHGVNHNVIQKWLPYSLLIFSVFMLLGLIVTWKWIPGQEHGVEGNNKTLEEWEVGRNTPNGFAQTRLARIVEKIWKVIAKAADSAYLLLDKLAGGDVAELREQAKREEQEMTEVVEEREGVEQPTTCTEPTKPTFNWRVRS</sequence>
<dbReference type="KEGG" id="glz:GLAREA_11428"/>
<feature type="transmembrane region" description="Helical" evidence="6">
    <location>
        <begin position="495"/>
        <end position="514"/>
    </location>
</feature>
<dbReference type="GO" id="GO:0022857">
    <property type="term" value="F:transmembrane transporter activity"/>
    <property type="evidence" value="ECO:0007669"/>
    <property type="project" value="InterPro"/>
</dbReference>
<dbReference type="OMA" id="TKWLIPE"/>
<gene>
    <name evidence="8" type="ORF">GLAREA_11428</name>
</gene>
<evidence type="ECO:0000256" key="6">
    <source>
        <dbReference type="SAM" id="Phobius"/>
    </source>
</evidence>
<feature type="transmembrane region" description="Helical" evidence="6">
    <location>
        <begin position="233"/>
        <end position="251"/>
    </location>
</feature>
<dbReference type="STRING" id="1116229.S3CEE9"/>
<proteinExistence type="predicted"/>
<dbReference type="PROSITE" id="PS00216">
    <property type="entry name" value="SUGAR_TRANSPORT_1"/>
    <property type="match status" value="1"/>
</dbReference>
<dbReference type="PROSITE" id="PS00217">
    <property type="entry name" value="SUGAR_TRANSPORT_2"/>
    <property type="match status" value="1"/>
</dbReference>
<feature type="transmembrane region" description="Helical" evidence="6">
    <location>
        <begin position="411"/>
        <end position="431"/>
    </location>
</feature>
<feature type="transmembrane region" description="Helical" evidence="6">
    <location>
        <begin position="45"/>
        <end position="78"/>
    </location>
</feature>
<feature type="transmembrane region" description="Helical" evidence="6">
    <location>
        <begin position="119"/>
        <end position="139"/>
    </location>
</feature>
<dbReference type="GO" id="GO:0016020">
    <property type="term" value="C:membrane"/>
    <property type="evidence" value="ECO:0007669"/>
    <property type="project" value="UniProtKB-SubCell"/>
</dbReference>
<feature type="transmembrane region" description="Helical" evidence="6">
    <location>
        <begin position="186"/>
        <end position="208"/>
    </location>
</feature>
<dbReference type="Gene3D" id="1.20.1250.20">
    <property type="entry name" value="MFS general substrate transporter like domains"/>
    <property type="match status" value="2"/>
</dbReference>
<feature type="transmembrane region" description="Helical" evidence="6">
    <location>
        <begin position="461"/>
        <end position="483"/>
    </location>
</feature>
<evidence type="ECO:0000256" key="1">
    <source>
        <dbReference type="ARBA" id="ARBA00004141"/>
    </source>
</evidence>
<dbReference type="PROSITE" id="PS50850">
    <property type="entry name" value="MFS"/>
    <property type="match status" value="1"/>
</dbReference>
<comment type="subcellular location">
    <subcellularLocation>
        <location evidence="1">Membrane</location>
        <topology evidence="1">Multi-pass membrane protein</topology>
    </subcellularLocation>
</comment>
<feature type="compositionally biased region" description="Low complexity" evidence="5">
    <location>
        <begin position="304"/>
        <end position="317"/>
    </location>
</feature>
<feature type="compositionally biased region" description="Basic and acidic residues" evidence="5">
    <location>
        <begin position="691"/>
        <end position="702"/>
    </location>
</feature>
<keyword evidence="4 6" id="KW-0472">Membrane</keyword>
<dbReference type="HOGENOM" id="CLU_001265_46_14_1"/>
<reference evidence="8 9" key="1">
    <citation type="journal article" date="2013" name="BMC Genomics">
        <title>Genomics-driven discovery of the pneumocandin biosynthetic gene cluster in the fungus Glarea lozoyensis.</title>
        <authorList>
            <person name="Chen L."/>
            <person name="Yue Q."/>
            <person name="Zhang X."/>
            <person name="Xiang M."/>
            <person name="Wang C."/>
            <person name="Li S."/>
            <person name="Che Y."/>
            <person name="Ortiz-Lopez F.J."/>
            <person name="Bills G.F."/>
            <person name="Liu X."/>
            <person name="An Z."/>
        </authorList>
    </citation>
    <scope>NUCLEOTIDE SEQUENCE [LARGE SCALE GENOMIC DNA]</scope>
    <source>
        <strain evidence="9">ATCC 20868 / MF5171</strain>
    </source>
</reference>
<feature type="transmembrane region" description="Helical" evidence="6">
    <location>
        <begin position="556"/>
        <end position="576"/>
    </location>
</feature>
<feature type="transmembrane region" description="Helical" evidence="6">
    <location>
        <begin position="596"/>
        <end position="616"/>
    </location>
</feature>
<organism evidence="8 9">
    <name type="scientific">Glarea lozoyensis (strain ATCC 20868 / MF5171)</name>
    <dbReference type="NCBI Taxonomy" id="1116229"/>
    <lineage>
        <taxon>Eukaryota</taxon>
        <taxon>Fungi</taxon>
        <taxon>Dikarya</taxon>
        <taxon>Ascomycota</taxon>
        <taxon>Pezizomycotina</taxon>
        <taxon>Leotiomycetes</taxon>
        <taxon>Helotiales</taxon>
        <taxon>Helotiaceae</taxon>
        <taxon>Glarea</taxon>
    </lineage>
</organism>
<feature type="transmembrane region" description="Helical" evidence="6">
    <location>
        <begin position="145"/>
        <end position="166"/>
    </location>
</feature>
<dbReference type="Proteomes" id="UP000016922">
    <property type="component" value="Unassembled WGS sequence"/>
</dbReference>
<dbReference type="OrthoDB" id="433512at2759"/>
<dbReference type="InterPro" id="IPR036259">
    <property type="entry name" value="MFS_trans_sf"/>
</dbReference>
<dbReference type="InterPro" id="IPR020846">
    <property type="entry name" value="MFS_dom"/>
</dbReference>
<accession>S3CEE9</accession>
<protein>
    <submittedName>
        <fullName evidence="8">MFS general substrate transporter</fullName>
    </submittedName>
</protein>
<feature type="region of interest" description="Disordered" evidence="5">
    <location>
        <begin position="691"/>
        <end position="722"/>
    </location>
</feature>
<dbReference type="InterPro" id="IPR005829">
    <property type="entry name" value="Sugar_transporter_CS"/>
</dbReference>
<feature type="transmembrane region" description="Helical" evidence="6">
    <location>
        <begin position="520"/>
        <end position="544"/>
    </location>
</feature>
<dbReference type="Pfam" id="PF00083">
    <property type="entry name" value="Sugar_tr"/>
    <property type="match status" value="2"/>
</dbReference>
<feature type="domain" description="Major facilitator superfamily (MFS) profile" evidence="7">
    <location>
        <begin position="48"/>
        <end position="620"/>
    </location>
</feature>
<evidence type="ECO:0000256" key="3">
    <source>
        <dbReference type="ARBA" id="ARBA00022989"/>
    </source>
</evidence>
<feature type="transmembrane region" description="Helical" evidence="6">
    <location>
        <begin position="90"/>
        <end position="112"/>
    </location>
</feature>
<keyword evidence="9" id="KW-1185">Reference proteome</keyword>
<evidence type="ECO:0000256" key="2">
    <source>
        <dbReference type="ARBA" id="ARBA00022692"/>
    </source>
</evidence>
<keyword evidence="3 6" id="KW-1133">Transmembrane helix</keyword>
<dbReference type="eggNOG" id="KOG0252">
    <property type="taxonomic scope" value="Eukaryota"/>
</dbReference>
<evidence type="ECO:0000259" key="7">
    <source>
        <dbReference type="PROSITE" id="PS50850"/>
    </source>
</evidence>
<evidence type="ECO:0000313" key="8">
    <source>
        <dbReference type="EMBL" id="EPE24847.1"/>
    </source>
</evidence>
<evidence type="ECO:0000313" key="9">
    <source>
        <dbReference type="Proteomes" id="UP000016922"/>
    </source>
</evidence>
<dbReference type="AlphaFoldDB" id="S3CEE9"/>
<keyword evidence="2 6" id="KW-0812">Transmembrane</keyword>
<evidence type="ECO:0000256" key="4">
    <source>
        <dbReference type="ARBA" id="ARBA00023136"/>
    </source>
</evidence>
<dbReference type="PANTHER" id="PTHR24064">
    <property type="entry name" value="SOLUTE CARRIER FAMILY 22 MEMBER"/>
    <property type="match status" value="1"/>
</dbReference>
<dbReference type="InterPro" id="IPR005828">
    <property type="entry name" value="MFS_sugar_transport-like"/>
</dbReference>
<feature type="compositionally biased region" description="Polar residues" evidence="5">
    <location>
        <begin position="704"/>
        <end position="715"/>
    </location>
</feature>
<feature type="region of interest" description="Disordered" evidence="5">
    <location>
        <begin position="303"/>
        <end position="341"/>
    </location>
</feature>
<dbReference type="RefSeq" id="XP_008087762.1">
    <property type="nucleotide sequence ID" value="XM_008089571.1"/>
</dbReference>